<reference evidence="1 2" key="1">
    <citation type="submission" date="2018-08" db="EMBL/GenBank/DDBJ databases">
        <title>A genome reference for cultivated species of the human gut microbiota.</title>
        <authorList>
            <person name="Zou Y."/>
            <person name="Xue W."/>
            <person name="Luo G."/>
        </authorList>
    </citation>
    <scope>NUCLEOTIDE SEQUENCE [LARGE SCALE GENOMIC DNA]</scope>
    <source>
        <strain evidence="1 2">AF16-14</strain>
    </source>
</reference>
<sequence>MEQEKNTKPETGGAFPEDDDALYREMTAHMPCCYFPTSLGENSILKFGGEEFRRVKDIVCRRYNFDEDKYIRENVGVSPFDSVRGNFEQEVYRRLRKDYAHLSIISIRKSLMEKIRDAVEKENNIIGTFYRNRGVHYREAESPEYETSPIVVVHNSAFYGYGGYESATVYELFIDGNGKLLCTLNGEAGEDFDEPIGQVQTEGLLEIAHWLEEHGFISADVNDNEIVVCEECGSDNIQTQAWVDPNARTFIGTTGIDRYDNWCDECEDHQPFCTLKEFKERMQEWWDSLDANQMEQITGCRQDKCPAGDNRQGFAETCNEWWENKGYDEKRKIWKEHNNC</sequence>
<name>A0A412TIT4_9BACT</name>
<accession>A0A412TIT4</accession>
<organism evidence="1 2">
    <name type="scientific">Odoribacter splanchnicus</name>
    <dbReference type="NCBI Taxonomy" id="28118"/>
    <lineage>
        <taxon>Bacteria</taxon>
        <taxon>Pseudomonadati</taxon>
        <taxon>Bacteroidota</taxon>
        <taxon>Bacteroidia</taxon>
        <taxon>Bacteroidales</taxon>
        <taxon>Odoribacteraceae</taxon>
        <taxon>Odoribacter</taxon>
    </lineage>
</organism>
<dbReference type="AlphaFoldDB" id="A0A412TIT4"/>
<dbReference type="EMBL" id="QRYC01000048">
    <property type="protein sequence ID" value="RGU53207.1"/>
    <property type="molecule type" value="Genomic_DNA"/>
</dbReference>
<protein>
    <submittedName>
        <fullName evidence="1">Uncharacterized protein</fullName>
    </submittedName>
</protein>
<evidence type="ECO:0000313" key="2">
    <source>
        <dbReference type="Proteomes" id="UP000284243"/>
    </source>
</evidence>
<comment type="caution">
    <text evidence="1">The sequence shown here is derived from an EMBL/GenBank/DDBJ whole genome shotgun (WGS) entry which is preliminary data.</text>
</comment>
<evidence type="ECO:0000313" key="1">
    <source>
        <dbReference type="EMBL" id="RGU53207.1"/>
    </source>
</evidence>
<proteinExistence type="predicted"/>
<dbReference type="Proteomes" id="UP000284243">
    <property type="component" value="Unassembled WGS sequence"/>
</dbReference>
<gene>
    <name evidence="1" type="ORF">DWW57_18915</name>
</gene>